<dbReference type="AlphaFoldDB" id="A0A839QA67"/>
<keyword evidence="2" id="KW-0472">Membrane</keyword>
<sequence length="267" mass="28254">MSGPQGSDPTQPWPGQQPEQGTDQSAGDSAANQGWQPPSGAGQTQGGEQPAWQQPPAYQPQQYPQYQQPTQPPTYSPQQYPGGDQYGQQTSEYSPTGYTQPGQYGQPGAYGQPGQYGQQPGQYGQQPGQYGQQPGQYGQYPGAPGFAPSGSDGGSKRSMALIGGILGALALIVIAAVLVMGFWKPGFFVTTKLDVNAAQTGVEQILTDETNGYGAKNVNDVKCNNGESPTVKKGDTFNCEVSIDGTKRQVTVTFQDDDGTYEVGRPK</sequence>
<feature type="compositionally biased region" description="Low complexity" evidence="1">
    <location>
        <begin position="76"/>
        <end position="145"/>
    </location>
</feature>
<dbReference type="InterPro" id="IPR025637">
    <property type="entry name" value="DUF4333"/>
</dbReference>
<keyword evidence="5" id="KW-1185">Reference proteome</keyword>
<feature type="compositionally biased region" description="Low complexity" evidence="1">
    <location>
        <begin position="49"/>
        <end position="69"/>
    </location>
</feature>
<reference evidence="4 5" key="1">
    <citation type="submission" date="2020-08" db="EMBL/GenBank/DDBJ databases">
        <title>The Agave Microbiome: Exploring the role of microbial communities in plant adaptations to desert environments.</title>
        <authorList>
            <person name="Partida-Martinez L.P."/>
        </authorList>
    </citation>
    <scope>NUCLEOTIDE SEQUENCE [LARGE SCALE GENOMIC DNA]</scope>
    <source>
        <strain evidence="4 5">AT2.18</strain>
    </source>
</reference>
<evidence type="ECO:0000313" key="4">
    <source>
        <dbReference type="EMBL" id="MBB2992979.1"/>
    </source>
</evidence>
<comment type="caution">
    <text evidence="4">The sequence shown here is derived from an EMBL/GenBank/DDBJ whole genome shotgun (WGS) entry which is preliminary data.</text>
</comment>
<feature type="compositionally biased region" description="Polar residues" evidence="1">
    <location>
        <begin position="1"/>
        <end position="36"/>
    </location>
</feature>
<dbReference type="Proteomes" id="UP000550501">
    <property type="component" value="Unassembled WGS sequence"/>
</dbReference>
<accession>A0A839QA67</accession>
<proteinExistence type="predicted"/>
<name>A0A839QA67_MYCIR</name>
<gene>
    <name evidence="4" type="ORF">FHR72_004486</name>
</gene>
<evidence type="ECO:0000259" key="3">
    <source>
        <dbReference type="Pfam" id="PF14230"/>
    </source>
</evidence>
<evidence type="ECO:0000313" key="5">
    <source>
        <dbReference type="Proteomes" id="UP000550501"/>
    </source>
</evidence>
<feature type="region of interest" description="Disordered" evidence="1">
    <location>
        <begin position="1"/>
        <end position="154"/>
    </location>
</feature>
<evidence type="ECO:0000256" key="1">
    <source>
        <dbReference type="SAM" id="MobiDB-lite"/>
    </source>
</evidence>
<feature type="domain" description="DUF4333" evidence="3">
    <location>
        <begin position="177"/>
        <end position="259"/>
    </location>
</feature>
<protein>
    <recommendedName>
        <fullName evidence="3">DUF4333 domain-containing protein</fullName>
    </recommendedName>
</protein>
<keyword evidence="2" id="KW-1133">Transmembrane helix</keyword>
<keyword evidence="2" id="KW-0812">Transmembrane</keyword>
<dbReference type="RefSeq" id="WP_183472202.1">
    <property type="nucleotide sequence ID" value="NZ_JACHVU010000013.1"/>
</dbReference>
<dbReference type="EMBL" id="JACHVU010000013">
    <property type="protein sequence ID" value="MBB2992979.1"/>
    <property type="molecule type" value="Genomic_DNA"/>
</dbReference>
<feature type="transmembrane region" description="Helical" evidence="2">
    <location>
        <begin position="159"/>
        <end position="183"/>
    </location>
</feature>
<organism evidence="4 5">
    <name type="scientific">Mycolicibacterium iranicum</name>
    <name type="common">Mycobacterium iranicum</name>
    <dbReference type="NCBI Taxonomy" id="912594"/>
    <lineage>
        <taxon>Bacteria</taxon>
        <taxon>Bacillati</taxon>
        <taxon>Actinomycetota</taxon>
        <taxon>Actinomycetes</taxon>
        <taxon>Mycobacteriales</taxon>
        <taxon>Mycobacteriaceae</taxon>
        <taxon>Mycolicibacterium</taxon>
    </lineage>
</organism>
<dbReference type="Pfam" id="PF14230">
    <property type="entry name" value="DUF4333"/>
    <property type="match status" value="1"/>
</dbReference>
<evidence type="ECO:0000256" key="2">
    <source>
        <dbReference type="SAM" id="Phobius"/>
    </source>
</evidence>